<gene>
    <name evidence="3" type="ORF">A2898_00035</name>
</gene>
<proteinExistence type="inferred from homology"/>
<sequence length="358" mass="39124">MKTGDELTLRRILETAAEHRASDLHLSVGNPPVLRIDTKLVPLSDFPELPVEFMNGILDVFLSPEQKQVLERDREIMVGYPFAHEGRFKIHLFFQRGSIAATLRYINDRVMTLQQLGLPPAVAQLTRSESGLVVVSGPFGSGRSTTLAGMITLINQTNQKYILTIERPIEHTFANDRSIIQQREVGRDTPSHMTALSTLSEEDVNVVMISDLDEPDVIRAAVDLALSGRLVLGAMDTDSSVQTVEKILSSYPSADRFMAQSRLSEGLAGVVCQRLVPRMGGGNLLVAEILLSNSAVRSVIRSGTIDQLDNVIQTSRAQGMESADHTLAQLVKTGEVKIDDALAAARDRDGLAMIAQTL</sequence>
<dbReference type="InterPro" id="IPR050921">
    <property type="entry name" value="T4SS_GSP_E_ATPase"/>
</dbReference>
<dbReference type="Proteomes" id="UP000179164">
    <property type="component" value="Unassembled WGS sequence"/>
</dbReference>
<dbReference type="InterPro" id="IPR027417">
    <property type="entry name" value="P-loop_NTPase"/>
</dbReference>
<organism evidence="3 4">
    <name type="scientific">Candidatus Kerfeldbacteria bacterium RIFCSPLOWO2_01_FULL_48_11</name>
    <dbReference type="NCBI Taxonomy" id="1798543"/>
    <lineage>
        <taxon>Bacteria</taxon>
        <taxon>Candidatus Kerfeldiibacteriota</taxon>
    </lineage>
</organism>
<reference evidence="3 4" key="1">
    <citation type="journal article" date="2016" name="Nat. Commun.">
        <title>Thousands of microbial genomes shed light on interconnected biogeochemical processes in an aquifer system.</title>
        <authorList>
            <person name="Anantharaman K."/>
            <person name="Brown C.T."/>
            <person name="Hug L.A."/>
            <person name="Sharon I."/>
            <person name="Castelle C.J."/>
            <person name="Probst A.J."/>
            <person name="Thomas B.C."/>
            <person name="Singh A."/>
            <person name="Wilkins M.J."/>
            <person name="Karaoz U."/>
            <person name="Brodie E.L."/>
            <person name="Williams K.H."/>
            <person name="Hubbard S.S."/>
            <person name="Banfield J.F."/>
        </authorList>
    </citation>
    <scope>NUCLEOTIDE SEQUENCE [LARGE SCALE GENOMIC DNA]</scope>
</reference>
<dbReference type="EMBL" id="MHKE01000008">
    <property type="protein sequence ID" value="OGY84347.1"/>
    <property type="molecule type" value="Genomic_DNA"/>
</dbReference>
<dbReference type="Gene3D" id="3.30.450.90">
    <property type="match status" value="1"/>
</dbReference>
<name>A0A1G2B7Z6_9BACT</name>
<evidence type="ECO:0000256" key="1">
    <source>
        <dbReference type="ARBA" id="ARBA00006611"/>
    </source>
</evidence>
<accession>A0A1G2B7Z6</accession>
<comment type="similarity">
    <text evidence="1">Belongs to the GSP E family.</text>
</comment>
<dbReference type="PANTHER" id="PTHR30486">
    <property type="entry name" value="TWITCHING MOTILITY PROTEIN PILT"/>
    <property type="match status" value="1"/>
</dbReference>
<feature type="domain" description="Bacterial type II secretion system protein E" evidence="2">
    <location>
        <begin position="102"/>
        <end position="279"/>
    </location>
</feature>
<evidence type="ECO:0000259" key="2">
    <source>
        <dbReference type="Pfam" id="PF00437"/>
    </source>
</evidence>
<dbReference type="Gene3D" id="3.40.50.300">
    <property type="entry name" value="P-loop containing nucleotide triphosphate hydrolases"/>
    <property type="match status" value="1"/>
</dbReference>
<dbReference type="Pfam" id="PF00437">
    <property type="entry name" value="T2SSE"/>
    <property type="match status" value="1"/>
</dbReference>
<protein>
    <recommendedName>
        <fullName evidence="2">Bacterial type II secretion system protein E domain-containing protein</fullName>
    </recommendedName>
</protein>
<dbReference type="SUPFAM" id="SSF52540">
    <property type="entry name" value="P-loop containing nucleoside triphosphate hydrolases"/>
    <property type="match status" value="1"/>
</dbReference>
<dbReference type="STRING" id="1798543.A2898_00035"/>
<comment type="caution">
    <text evidence="3">The sequence shown here is derived from an EMBL/GenBank/DDBJ whole genome shotgun (WGS) entry which is preliminary data.</text>
</comment>
<dbReference type="AlphaFoldDB" id="A0A1G2B7Z6"/>
<evidence type="ECO:0000313" key="3">
    <source>
        <dbReference type="EMBL" id="OGY84347.1"/>
    </source>
</evidence>
<evidence type="ECO:0000313" key="4">
    <source>
        <dbReference type="Proteomes" id="UP000179164"/>
    </source>
</evidence>
<dbReference type="InterPro" id="IPR001482">
    <property type="entry name" value="T2SS/T4SS_dom"/>
</dbReference>
<dbReference type="GO" id="GO:0016887">
    <property type="term" value="F:ATP hydrolysis activity"/>
    <property type="evidence" value="ECO:0007669"/>
    <property type="project" value="InterPro"/>
</dbReference>